<evidence type="ECO:0000313" key="2">
    <source>
        <dbReference type="EMBL" id="OCH86013.1"/>
    </source>
</evidence>
<proteinExistence type="predicted"/>
<feature type="region of interest" description="Disordered" evidence="1">
    <location>
        <begin position="1"/>
        <end position="24"/>
    </location>
</feature>
<reference evidence="2 3" key="1">
    <citation type="submission" date="2016-07" db="EMBL/GenBank/DDBJ databases">
        <title>Draft genome of the white-rot fungus Obba rivulosa 3A-2.</title>
        <authorList>
            <consortium name="DOE Joint Genome Institute"/>
            <person name="Miettinen O."/>
            <person name="Riley R."/>
            <person name="Acob R."/>
            <person name="Barry K."/>
            <person name="Cullen D."/>
            <person name="De Vries R."/>
            <person name="Hainaut M."/>
            <person name="Hatakka A."/>
            <person name="Henrissat B."/>
            <person name="Hilden K."/>
            <person name="Kuo R."/>
            <person name="Labutti K."/>
            <person name="Lipzen A."/>
            <person name="Makela M.R."/>
            <person name="Sandor L."/>
            <person name="Spatafora J.W."/>
            <person name="Grigoriev I.V."/>
            <person name="Hibbett D.S."/>
        </authorList>
    </citation>
    <scope>NUCLEOTIDE SEQUENCE [LARGE SCALE GENOMIC DNA]</scope>
    <source>
        <strain evidence="2 3">3A-2</strain>
    </source>
</reference>
<dbReference type="Proteomes" id="UP000250043">
    <property type="component" value="Unassembled WGS sequence"/>
</dbReference>
<keyword evidence="3" id="KW-1185">Reference proteome</keyword>
<evidence type="ECO:0000313" key="3">
    <source>
        <dbReference type="Proteomes" id="UP000250043"/>
    </source>
</evidence>
<feature type="region of interest" description="Disordered" evidence="1">
    <location>
        <begin position="208"/>
        <end position="237"/>
    </location>
</feature>
<protein>
    <submittedName>
        <fullName evidence="2">Uncharacterized protein</fullName>
    </submittedName>
</protein>
<feature type="region of interest" description="Disordered" evidence="1">
    <location>
        <begin position="487"/>
        <end position="516"/>
    </location>
</feature>
<feature type="compositionally biased region" description="Polar residues" evidence="1">
    <location>
        <begin position="348"/>
        <end position="359"/>
    </location>
</feature>
<name>A0A8E2AK26_9APHY</name>
<sequence>MLSSLGMDSKTSRTAARSGPGSKYLEIPRGFSVHIFKNPAVSTHPHSAAGKVEFTHSGRPPMEPRPASKPPVGSYPTRPDLDRKGSLTSSEYRNAPAIAYPPLDRSRAKPGKGYGIYPSSVGNMYIYERSISSASDLLASSPSSSSSDSDVLSESAASTGLEISSTRASSSTETLEATLSINRTTSVTGASAPTSVAKSIPLPINAARASQNATATPSAGSLVRPEGPTIRDVSTRPLPIVLAPGAASTDSDSDSDTVFDEPILDMLAAPSQRPSAPPHQDSRRDVKTSPPHPAPIRRGSDERPPYQATRRRDSMDDQPKLPLVVAPTVRYGDQNPSSLRAPPGLPTTPATVRSVDSSRQLPTTSSPLSAPPAQSTSQVAPSSSSPIRATASSRPVDAAPQPAGTSSRPGETRSTAPPLVVSPSNRPTYVRSESTAQTQTVMDGPSVTISKRCVRWTEALVCPSPIPKDERRKGWFNCRGDQLWTNDGKYKSPEPGKEYPPDLAGYPDPSSGWMNEEGTRIDMQHRLIPKPPLRSALKRPRGAQ</sequence>
<feature type="compositionally biased region" description="Polar residues" evidence="1">
    <location>
        <begin position="422"/>
        <end position="441"/>
    </location>
</feature>
<feature type="region of interest" description="Disordered" evidence="1">
    <location>
        <begin position="41"/>
        <end position="93"/>
    </location>
</feature>
<dbReference type="EMBL" id="KV722549">
    <property type="protein sequence ID" value="OCH86013.1"/>
    <property type="molecule type" value="Genomic_DNA"/>
</dbReference>
<feature type="compositionally biased region" description="Polar residues" evidence="1">
    <location>
        <begin position="403"/>
        <end position="415"/>
    </location>
</feature>
<organism evidence="2 3">
    <name type="scientific">Obba rivulosa</name>
    <dbReference type="NCBI Taxonomy" id="1052685"/>
    <lineage>
        <taxon>Eukaryota</taxon>
        <taxon>Fungi</taxon>
        <taxon>Dikarya</taxon>
        <taxon>Basidiomycota</taxon>
        <taxon>Agaricomycotina</taxon>
        <taxon>Agaricomycetes</taxon>
        <taxon>Polyporales</taxon>
        <taxon>Gelatoporiaceae</taxon>
        <taxon>Obba</taxon>
    </lineage>
</organism>
<feature type="compositionally biased region" description="Low complexity" evidence="1">
    <location>
        <begin position="360"/>
        <end position="395"/>
    </location>
</feature>
<feature type="compositionally biased region" description="Polar residues" evidence="1">
    <location>
        <begin position="208"/>
        <end position="219"/>
    </location>
</feature>
<dbReference type="OrthoDB" id="3255922at2759"/>
<gene>
    <name evidence="2" type="ORF">OBBRIDRAFT_762042</name>
</gene>
<feature type="region of interest" description="Disordered" evidence="1">
    <location>
        <begin position="268"/>
        <end position="443"/>
    </location>
</feature>
<feature type="compositionally biased region" description="Basic and acidic residues" evidence="1">
    <location>
        <begin position="298"/>
        <end position="319"/>
    </location>
</feature>
<feature type="compositionally biased region" description="Basic and acidic residues" evidence="1">
    <location>
        <begin position="488"/>
        <end position="500"/>
    </location>
</feature>
<dbReference type="AlphaFoldDB" id="A0A8E2AK26"/>
<evidence type="ECO:0000256" key="1">
    <source>
        <dbReference type="SAM" id="MobiDB-lite"/>
    </source>
</evidence>
<accession>A0A8E2AK26</accession>